<comment type="caution">
    <text evidence="4">The sequence shown here is derived from an EMBL/GenBank/DDBJ whole genome shotgun (WGS) entry which is preliminary data.</text>
</comment>
<evidence type="ECO:0000313" key="4">
    <source>
        <dbReference type="EMBL" id="PKZ16616.1"/>
    </source>
</evidence>
<keyword evidence="2" id="KW-0812">Transmembrane</keyword>
<feature type="compositionally biased region" description="Acidic residues" evidence="1">
    <location>
        <begin position="545"/>
        <end position="561"/>
    </location>
</feature>
<feature type="compositionally biased region" description="Basic and acidic residues" evidence="1">
    <location>
        <begin position="19"/>
        <end position="59"/>
    </location>
</feature>
<reference evidence="4 5" key="1">
    <citation type="submission" date="2017-12" db="EMBL/GenBank/DDBJ databases">
        <title>Phylogenetic diversity of female urinary microbiome.</title>
        <authorList>
            <person name="Thomas-White K."/>
            <person name="Wolfe A.J."/>
        </authorList>
    </citation>
    <scope>NUCLEOTIDE SEQUENCE [LARGE SCALE GENOMIC DNA]</scope>
    <source>
        <strain evidence="4 5">UMB0119</strain>
    </source>
</reference>
<dbReference type="InterPro" id="IPR026870">
    <property type="entry name" value="Zinc_ribbon_dom"/>
</dbReference>
<feature type="domain" description="Zinc-ribbon" evidence="3">
    <location>
        <begin position="3"/>
        <end position="24"/>
    </location>
</feature>
<accession>A0A2I1M915</accession>
<keyword evidence="2" id="KW-1133">Transmembrane helix</keyword>
<evidence type="ECO:0000313" key="5">
    <source>
        <dbReference type="Proteomes" id="UP000234335"/>
    </source>
</evidence>
<feature type="region of interest" description="Disordered" evidence="1">
    <location>
        <begin position="250"/>
        <end position="307"/>
    </location>
</feature>
<feature type="transmembrane region" description="Helical" evidence="2">
    <location>
        <begin position="318"/>
        <end position="336"/>
    </location>
</feature>
<dbReference type="EMBL" id="PKGS01000003">
    <property type="protein sequence ID" value="PKZ16616.1"/>
    <property type="molecule type" value="Genomic_DNA"/>
</dbReference>
<evidence type="ECO:0000256" key="2">
    <source>
        <dbReference type="SAM" id="Phobius"/>
    </source>
</evidence>
<feature type="region of interest" description="Disordered" evidence="1">
    <location>
        <begin position="19"/>
        <end position="73"/>
    </location>
</feature>
<gene>
    <name evidence="4" type="ORF">CYJ34_05305</name>
</gene>
<name>A0A2I1M915_9FIRM</name>
<feature type="compositionally biased region" description="Basic and acidic residues" evidence="1">
    <location>
        <begin position="259"/>
        <end position="268"/>
    </location>
</feature>
<organism evidence="4 5">
    <name type="scientific">Anaerococcus octavius</name>
    <dbReference type="NCBI Taxonomy" id="54007"/>
    <lineage>
        <taxon>Bacteria</taxon>
        <taxon>Bacillati</taxon>
        <taxon>Bacillota</taxon>
        <taxon>Tissierellia</taxon>
        <taxon>Tissierellales</taxon>
        <taxon>Peptoniphilaceae</taxon>
        <taxon>Anaerococcus</taxon>
    </lineage>
</organism>
<dbReference type="RefSeq" id="WP_101540277.1">
    <property type="nucleotide sequence ID" value="NZ_PKGS01000003.1"/>
</dbReference>
<keyword evidence="2" id="KW-0472">Membrane</keyword>
<keyword evidence="5" id="KW-1185">Reference proteome</keyword>
<feature type="region of interest" description="Disordered" evidence="1">
    <location>
        <begin position="538"/>
        <end position="565"/>
    </location>
</feature>
<sequence>MNCTNCGAKVDDRARFCPECGHKLKSDGKTPEKSANDPIKTEPKPVRKSTYESIKKEENLIENENNSQKSDEKISKIKKFVSSFNVKKDPKKIDTDKKDKEIAGQIFDNGNSYSHLNKKIEANEVSGNDIPPSYYGYNPVKNRQRKDFRNPGLINTDNPAEYVQNKILQSKSENKVEEKIKETKEQVKPNNLQNESNLSTQMRIAQNIGQKQGFVSKDNKKDKEIIEEKVSYDDIPKEFVEARIARQINGGGPKMTYNKSEDNFDQNDRTNALNRPLADENQEQISSEEVLSDENPDINEVKEDSEENKKEGFKFKPIYLLPLLIIALAVAGAYFLKNRKPAEVEIDLSDYIDVTYNGDDGAATPSASLDTSKLLADHGNDIAYVNKDRKNDQYSSPANQFVEELEKSTTFQFSKDNNISNGEEITVVANVDDSSIMDDYNVMFTNTIKSVIVEGIITQEYIDPFEYMEVNFDGESPNMSLSANFKEDAPEYLQDIEIVPSKTSDLSSGEEVNVSLNYDEKELFKTYGIKLNPTDKIFTAPGQASEDDEESDKEDDNEAPADLEGGYISTIDNLDEGLLGDLKYNAGKLIKETFGGRSFTEISDINYLGAITGSDPNADLKNRVMLVYEVKADEDYEGRYTDQFTYYTFVEYQNVKDSKDDDGKFYTEGPITTDNEIFHKFFVEDDYTYYEIPYYGFAFLEEVITRINNALSGLDIEDSISVDVSEYFAKSDGVAGEYQGNGTRLSLKDDGTLRYKLDQRVHTGTWQENGSEISLTIEGVNVDTPIKAKFENDALNVAEQGEMTGQTFNKMESY</sequence>
<proteinExistence type="predicted"/>
<evidence type="ECO:0000259" key="3">
    <source>
        <dbReference type="Pfam" id="PF13240"/>
    </source>
</evidence>
<dbReference type="Pfam" id="PF13240">
    <property type="entry name" value="Zn_Ribbon_1"/>
    <property type="match status" value="1"/>
</dbReference>
<protein>
    <recommendedName>
        <fullName evidence="3">Zinc-ribbon domain-containing protein</fullName>
    </recommendedName>
</protein>
<dbReference type="Proteomes" id="UP000234335">
    <property type="component" value="Unassembled WGS sequence"/>
</dbReference>
<evidence type="ECO:0000256" key="1">
    <source>
        <dbReference type="SAM" id="MobiDB-lite"/>
    </source>
</evidence>
<dbReference type="AlphaFoldDB" id="A0A2I1M915"/>